<sequence length="385" mass="40267">MIASVILSLVATCAVAVPYGALHSGVGIVGPAYNAPVVPVAAVAPVVGAVKVASAGDLSYTVTNVNSPTGAINQQTAVGKDEFGGHTIKHSAQASNVDPHTGQTDVKHDQHEFHINPFMGHAAVHTNNAEGSLNPTVGKAAFAQKTHEAKIAPGHASVVDVADTAAVSSHSSAASRDVNAARSDIVHDGIAKNAHSSHKSYVNAAGVGAASQAHEANHRSFDGPGYGNLHYDTQSKKEAFDVLGHASENEAAYKLDQAYDARVNLGASNEVQYSRHAAHDPYGNYGAVTQSRQATQGGQLVPVVQEQPAVYVSQAAPAVVYPQAESYLYAKEVPVSYQKQAALVYDEPAPLSYQTHSALMYEPSAVVYKRPVAYGHRGGYYGHGY</sequence>
<proteinExistence type="predicted"/>
<accession>A0A8X6MFA9</accession>
<reference evidence="2" key="1">
    <citation type="submission" date="2020-08" db="EMBL/GenBank/DDBJ databases">
        <title>Multicomponent nature underlies the extraordinary mechanical properties of spider dragline silk.</title>
        <authorList>
            <person name="Kono N."/>
            <person name="Nakamura H."/>
            <person name="Mori M."/>
            <person name="Yoshida Y."/>
            <person name="Ohtoshi R."/>
            <person name="Malay A.D."/>
            <person name="Moran D.A.P."/>
            <person name="Tomita M."/>
            <person name="Numata K."/>
            <person name="Arakawa K."/>
        </authorList>
    </citation>
    <scope>NUCLEOTIDE SEQUENCE</scope>
</reference>
<feature type="signal peptide" evidence="1">
    <location>
        <begin position="1"/>
        <end position="16"/>
    </location>
</feature>
<name>A0A8X6MFA9_NEPPI</name>
<gene>
    <name evidence="2" type="primary">AVEN_26031_1</name>
    <name evidence="2" type="ORF">NPIL_369911</name>
</gene>
<feature type="chain" id="PRO_5036462618" evidence="1">
    <location>
        <begin position="17"/>
        <end position="385"/>
    </location>
</feature>
<dbReference type="AlphaFoldDB" id="A0A8X6MFA9"/>
<dbReference type="EMBL" id="BMAW01046047">
    <property type="protein sequence ID" value="GFS53207.1"/>
    <property type="molecule type" value="Genomic_DNA"/>
</dbReference>
<protein>
    <submittedName>
        <fullName evidence="2">Uncharacterized protein</fullName>
    </submittedName>
</protein>
<evidence type="ECO:0000313" key="3">
    <source>
        <dbReference type="Proteomes" id="UP000887013"/>
    </source>
</evidence>
<evidence type="ECO:0000256" key="1">
    <source>
        <dbReference type="SAM" id="SignalP"/>
    </source>
</evidence>
<comment type="caution">
    <text evidence="2">The sequence shown here is derived from an EMBL/GenBank/DDBJ whole genome shotgun (WGS) entry which is preliminary data.</text>
</comment>
<keyword evidence="1" id="KW-0732">Signal</keyword>
<dbReference type="Proteomes" id="UP000887013">
    <property type="component" value="Unassembled WGS sequence"/>
</dbReference>
<keyword evidence="3" id="KW-1185">Reference proteome</keyword>
<organism evidence="2 3">
    <name type="scientific">Nephila pilipes</name>
    <name type="common">Giant wood spider</name>
    <name type="synonym">Nephila maculata</name>
    <dbReference type="NCBI Taxonomy" id="299642"/>
    <lineage>
        <taxon>Eukaryota</taxon>
        <taxon>Metazoa</taxon>
        <taxon>Ecdysozoa</taxon>
        <taxon>Arthropoda</taxon>
        <taxon>Chelicerata</taxon>
        <taxon>Arachnida</taxon>
        <taxon>Araneae</taxon>
        <taxon>Araneomorphae</taxon>
        <taxon>Entelegynae</taxon>
        <taxon>Araneoidea</taxon>
        <taxon>Nephilidae</taxon>
        <taxon>Nephila</taxon>
    </lineage>
</organism>
<dbReference type="OrthoDB" id="6422016at2759"/>
<evidence type="ECO:0000313" key="2">
    <source>
        <dbReference type="EMBL" id="GFS53207.1"/>
    </source>
</evidence>